<gene>
    <name evidence="1" type="ORF">ACFQ4Y_11065</name>
</gene>
<evidence type="ECO:0000313" key="2">
    <source>
        <dbReference type="Proteomes" id="UP001597282"/>
    </source>
</evidence>
<dbReference type="Gene3D" id="3.30.310.100">
    <property type="entry name" value="YugN-like"/>
    <property type="match status" value="1"/>
</dbReference>
<accession>A0ABW4CA86</accession>
<keyword evidence="2" id="KW-1185">Reference proteome</keyword>
<protein>
    <submittedName>
        <fullName evidence="1">YugN family protein</fullName>
    </submittedName>
</protein>
<dbReference type="InterPro" id="IPR014967">
    <property type="entry name" value="Uncharacterised_YugN-like"/>
</dbReference>
<name>A0ABW4CA86_9BACL</name>
<dbReference type="RefSeq" id="WP_380165476.1">
    <property type="nucleotide sequence ID" value="NZ_JBHTNU010000009.1"/>
</dbReference>
<dbReference type="Proteomes" id="UP001597282">
    <property type="component" value="Unassembled WGS sequence"/>
</dbReference>
<dbReference type="EMBL" id="JBHTNU010000009">
    <property type="protein sequence ID" value="MFD1427453.1"/>
    <property type="molecule type" value="Genomic_DNA"/>
</dbReference>
<evidence type="ECO:0000313" key="1">
    <source>
        <dbReference type="EMBL" id="MFD1427453.1"/>
    </source>
</evidence>
<dbReference type="InterPro" id="IPR036491">
    <property type="entry name" value="YugN-like_sf"/>
</dbReference>
<sequence length="142" mass="16407">MILLQSAIENFKGDFIQLDRLFNEKGFVLGGGYEYDHGYYDKALDWEENKEHRAYLRVPVTAIDGSIGTRTATLQIGKPFILKHVYQTQENNPVNAGLISSTFNQFSEPEDPDARLESKWIQRGQSELEQLEHHFQKNFKAE</sequence>
<comment type="caution">
    <text evidence="1">The sequence shown here is derived from an EMBL/GenBank/DDBJ whole genome shotgun (WGS) entry which is preliminary data.</text>
</comment>
<reference evidence="2" key="1">
    <citation type="journal article" date="2019" name="Int. J. Syst. Evol. Microbiol.">
        <title>The Global Catalogue of Microorganisms (GCM) 10K type strain sequencing project: providing services to taxonomists for standard genome sequencing and annotation.</title>
        <authorList>
            <consortium name="The Broad Institute Genomics Platform"/>
            <consortium name="The Broad Institute Genome Sequencing Center for Infectious Disease"/>
            <person name="Wu L."/>
            <person name="Ma J."/>
        </authorList>
    </citation>
    <scope>NUCLEOTIDE SEQUENCE [LARGE SCALE GENOMIC DNA]</scope>
    <source>
        <strain evidence="2">S1</strain>
    </source>
</reference>
<proteinExistence type="predicted"/>
<dbReference type="Pfam" id="PF08868">
    <property type="entry name" value="YugN"/>
    <property type="match status" value="1"/>
</dbReference>
<dbReference type="SUPFAM" id="SSF160755">
    <property type="entry name" value="YugN-like"/>
    <property type="match status" value="1"/>
</dbReference>
<organism evidence="1 2">
    <name type="scientific">Kroppenstedtia sanguinis</name>
    <dbReference type="NCBI Taxonomy" id="1380684"/>
    <lineage>
        <taxon>Bacteria</taxon>
        <taxon>Bacillati</taxon>
        <taxon>Bacillota</taxon>
        <taxon>Bacilli</taxon>
        <taxon>Bacillales</taxon>
        <taxon>Thermoactinomycetaceae</taxon>
        <taxon>Kroppenstedtia</taxon>
    </lineage>
</organism>